<evidence type="ECO:0000313" key="2">
    <source>
        <dbReference type="EMBL" id="AYV80676.1"/>
    </source>
</evidence>
<proteinExistence type="predicted"/>
<gene>
    <name evidence="2" type="ORF">Harvfovirus4_40</name>
</gene>
<sequence>MTQPNLANDGYTFHLNNDSFGDDIKFVAGSSITELMQICNSLPMSEGFNTLGYIKGKIKDIDKFININFVKGNGLYVKNKYFRIKMICNWCNSEQLCNEWNNMSKCGDYTWNNIKITWEDNDIDFYVIINKAIFGEYFVPERTILFHMEPWCGVHSWGQWADPDLSKFLQIRSHKNYHNNGSWQFGLTYSQLKTMKIHKTKILSSICSSKYYDPGHIKRIDFLKYIESKKDDTVTIDIYGRDNNHNFANYKGSPPMSKKEVGILPYKYYFMAENNTEYNYMTEKIWEPLITETLVFYWGCPNLSEYIDPRSYIELDLNDFPKSFQIMKNAILNDEWGKRLEIIRREKQKVLEYYGFFPTVDRIINQDFKFNYKPTDEEITYHKYFNELLDINVKKICFIHSCTINNNTTILTTLTDTINVNLLNDIDYLYIINIGDPHKLDHHCKIRLINYSRDTQLFERATLNLICTFSKFHKNAKILYLHSYFELQKNMLYFLVENGKQCIELLDKYDTVGCNYIELPNKHYSGNFWWANSSYINKLNKITSNDRHDCKWWILSGDAVNHI</sequence>
<reference evidence="2" key="1">
    <citation type="submission" date="2018-10" db="EMBL/GenBank/DDBJ databases">
        <title>Hidden diversity of soil giant viruses.</title>
        <authorList>
            <person name="Schulz F."/>
            <person name="Alteio L."/>
            <person name="Goudeau D."/>
            <person name="Ryan E.M."/>
            <person name="Malmstrom R.R."/>
            <person name="Blanchard J."/>
            <person name="Woyke T."/>
        </authorList>
    </citation>
    <scope>NUCLEOTIDE SEQUENCE</scope>
    <source>
        <strain evidence="2">HAV1</strain>
    </source>
</reference>
<dbReference type="Pfam" id="PF00852">
    <property type="entry name" value="Glyco_transf_10"/>
    <property type="match status" value="1"/>
</dbReference>
<dbReference type="Gene3D" id="3.40.50.11660">
    <property type="entry name" value="Glycosyl transferase family 10, C-terminal domain"/>
    <property type="match status" value="1"/>
</dbReference>
<dbReference type="GO" id="GO:0016740">
    <property type="term" value="F:transferase activity"/>
    <property type="evidence" value="ECO:0007669"/>
    <property type="project" value="UniProtKB-KW"/>
</dbReference>
<protein>
    <submittedName>
        <fullName evidence="2">Glycosyltransferase</fullName>
    </submittedName>
</protein>
<keyword evidence="2" id="KW-0808">Transferase</keyword>
<dbReference type="EMBL" id="MK072246">
    <property type="protein sequence ID" value="AYV80676.1"/>
    <property type="molecule type" value="Genomic_DNA"/>
</dbReference>
<evidence type="ECO:0000259" key="1">
    <source>
        <dbReference type="Pfam" id="PF00852"/>
    </source>
</evidence>
<feature type="domain" description="Fucosyltransferase C-terminal" evidence="1">
    <location>
        <begin position="219"/>
        <end position="325"/>
    </location>
</feature>
<name>A0A3G5A0C8_9VIRU</name>
<dbReference type="InterPro" id="IPR038577">
    <property type="entry name" value="GT10-like_C_sf"/>
</dbReference>
<dbReference type="InterPro" id="IPR055270">
    <property type="entry name" value="Glyco_tran_10_C"/>
</dbReference>
<accession>A0A3G5A0C8</accession>
<dbReference type="SUPFAM" id="SSF53756">
    <property type="entry name" value="UDP-Glycosyltransferase/glycogen phosphorylase"/>
    <property type="match status" value="1"/>
</dbReference>
<organism evidence="2">
    <name type="scientific">Harvfovirus sp</name>
    <dbReference type="NCBI Taxonomy" id="2487768"/>
    <lineage>
        <taxon>Viruses</taxon>
        <taxon>Varidnaviria</taxon>
        <taxon>Bamfordvirae</taxon>
        <taxon>Nucleocytoviricota</taxon>
        <taxon>Megaviricetes</taxon>
        <taxon>Imitervirales</taxon>
        <taxon>Mimiviridae</taxon>
        <taxon>Klosneuvirinae</taxon>
    </lineage>
</organism>